<organism evidence="1 2">
    <name type="scientific">Candidatus Nitrosocosmicus arcticus</name>
    <dbReference type="NCBI Taxonomy" id="2035267"/>
    <lineage>
        <taxon>Archaea</taxon>
        <taxon>Nitrososphaerota</taxon>
        <taxon>Nitrososphaeria</taxon>
        <taxon>Nitrososphaerales</taxon>
        <taxon>Nitrososphaeraceae</taxon>
        <taxon>Candidatus Nitrosocosmicus</taxon>
    </lineage>
</organism>
<sequence length="55" mass="6456">MSKMCPVSIRGLDLPCERISNYSGFETVKVPFYDSFFVPRIYSEQVYRKNHSGIY</sequence>
<evidence type="ECO:0000313" key="1">
    <source>
        <dbReference type="EMBL" id="TVP40659.1"/>
    </source>
</evidence>
<name>A0A557SVM0_9ARCH</name>
<proteinExistence type="predicted"/>
<evidence type="ECO:0000313" key="2">
    <source>
        <dbReference type="Proteomes" id="UP000315289"/>
    </source>
</evidence>
<dbReference type="AlphaFoldDB" id="A0A557SVM0"/>
<accession>A0A557SVM0</accession>
<protein>
    <submittedName>
        <fullName evidence="1">Uncharacterized protein</fullName>
    </submittedName>
</protein>
<comment type="caution">
    <text evidence="1">The sequence shown here is derived from an EMBL/GenBank/DDBJ whole genome shotgun (WGS) entry which is preliminary data.</text>
</comment>
<reference evidence="1 2" key="1">
    <citation type="journal article" date="2019" name="Front. Microbiol.">
        <title>Ammonia Oxidation by the Arctic Terrestrial Thaumarchaeote Candidatus Nitrosocosmicus arcticus Is Stimulated by Increasing Temperatures.</title>
        <authorList>
            <person name="Alves R.J.E."/>
            <person name="Kerou M."/>
            <person name="Zappe A."/>
            <person name="Bittner R."/>
            <person name="Abby S.S."/>
            <person name="Schmidt H.A."/>
            <person name="Pfeifer K."/>
            <person name="Schleper C."/>
        </authorList>
    </citation>
    <scope>NUCLEOTIDE SEQUENCE [LARGE SCALE GENOMIC DNA]</scope>
    <source>
        <strain evidence="1 2">Kfb</strain>
    </source>
</reference>
<dbReference type="Proteomes" id="UP000315289">
    <property type="component" value="Unassembled WGS sequence"/>
</dbReference>
<keyword evidence="2" id="KW-1185">Reference proteome</keyword>
<dbReference type="EMBL" id="VOAH01000006">
    <property type="protein sequence ID" value="TVP40659.1"/>
    <property type="molecule type" value="Genomic_DNA"/>
</dbReference>
<gene>
    <name evidence="1" type="ORF">NARC_60046</name>
</gene>